<evidence type="ECO:0000259" key="2">
    <source>
        <dbReference type="Pfam" id="PF10252"/>
    </source>
</evidence>
<dbReference type="AlphaFoldDB" id="Q0DGR7"/>
<proteinExistence type="predicted"/>
<feature type="domain" description="Casein kinase substrate phosphoprotein PP28" evidence="2">
    <location>
        <begin position="25"/>
        <end position="83"/>
    </location>
</feature>
<dbReference type="Pfam" id="PF10252">
    <property type="entry name" value="PP28"/>
    <property type="match status" value="1"/>
</dbReference>
<dbReference type="EMBL" id="AP008211">
    <property type="protein sequence ID" value="BAF17956.1"/>
    <property type="molecule type" value="Genomic_DNA"/>
</dbReference>
<feature type="non-terminal residue" evidence="3">
    <location>
        <position position="1"/>
    </location>
</feature>
<accession>Q0DGR7</accession>
<protein>
    <submittedName>
        <fullName evidence="3">Os05g0515900 protein</fullName>
    </submittedName>
</protein>
<dbReference type="Proteomes" id="UP000000763">
    <property type="component" value="Chromosome 5"/>
</dbReference>
<evidence type="ECO:0000313" key="4">
    <source>
        <dbReference type="Proteomes" id="UP000000763"/>
    </source>
</evidence>
<gene>
    <name evidence="3" type="ordered locus">Os05g0515900</name>
</gene>
<feature type="region of interest" description="Disordered" evidence="1">
    <location>
        <begin position="72"/>
        <end position="94"/>
    </location>
</feature>
<reference evidence="4" key="2">
    <citation type="journal article" date="2008" name="Nucleic Acids Res.">
        <title>The rice annotation project database (RAP-DB): 2008 update.</title>
        <authorList>
            <consortium name="The rice annotation project (RAP)"/>
        </authorList>
    </citation>
    <scope>GENOME REANNOTATION</scope>
    <source>
        <strain evidence="4">cv. Nipponbare</strain>
    </source>
</reference>
<dbReference type="InterPro" id="IPR019380">
    <property type="entry name" value="Casein_kinase_sb_PP28"/>
</dbReference>
<dbReference type="PANTHER" id="PTHR22055">
    <property type="entry name" value="28 KDA HEAT- AND ACID-STABLE PHOSPHOPROTEIN PDGF-ASSOCIATED PROTEIN"/>
    <property type="match status" value="1"/>
</dbReference>
<organism evidence="3 4">
    <name type="scientific">Oryza sativa subsp. japonica</name>
    <name type="common">Rice</name>
    <dbReference type="NCBI Taxonomy" id="39947"/>
    <lineage>
        <taxon>Eukaryota</taxon>
        <taxon>Viridiplantae</taxon>
        <taxon>Streptophyta</taxon>
        <taxon>Embryophyta</taxon>
        <taxon>Tracheophyta</taxon>
        <taxon>Spermatophyta</taxon>
        <taxon>Magnoliopsida</taxon>
        <taxon>Liliopsida</taxon>
        <taxon>Poales</taxon>
        <taxon>Poaceae</taxon>
        <taxon>BOP clade</taxon>
        <taxon>Oryzoideae</taxon>
        <taxon>Oryzeae</taxon>
        <taxon>Oryzinae</taxon>
        <taxon>Oryza</taxon>
        <taxon>Oryza sativa</taxon>
    </lineage>
</organism>
<dbReference type="KEGG" id="dosa:Os05g0515900"/>
<feature type="region of interest" description="Disordered" evidence="1">
    <location>
        <begin position="33"/>
        <end position="60"/>
    </location>
</feature>
<sequence length="94" mass="11327">VYKFDSFLCLYDYLTNFALVQIGRTSDLSRREREELEKQKSHERHMKLQEQGKTEQARKDLERLTLIRQQRAEAAKKREEEKAAKDERKAEARK</sequence>
<dbReference type="InterPro" id="IPR039876">
    <property type="entry name" value="HAP28"/>
</dbReference>
<evidence type="ECO:0000256" key="1">
    <source>
        <dbReference type="SAM" id="MobiDB-lite"/>
    </source>
</evidence>
<reference evidence="3 4" key="1">
    <citation type="journal article" date="2005" name="Nature">
        <title>The map-based sequence of the rice genome.</title>
        <authorList>
            <consortium name="International rice genome sequencing project (IRGSP)"/>
            <person name="Matsumoto T."/>
            <person name="Wu J."/>
            <person name="Kanamori H."/>
            <person name="Katayose Y."/>
            <person name="Fujisawa M."/>
            <person name="Namiki N."/>
            <person name="Mizuno H."/>
            <person name="Yamamoto K."/>
            <person name="Antonio B.A."/>
            <person name="Baba T."/>
            <person name="Sakata K."/>
            <person name="Nagamura Y."/>
            <person name="Aoki H."/>
            <person name="Arikawa K."/>
            <person name="Arita K."/>
            <person name="Bito T."/>
            <person name="Chiden Y."/>
            <person name="Fujitsuka N."/>
            <person name="Fukunaka R."/>
            <person name="Hamada M."/>
            <person name="Harada C."/>
            <person name="Hayashi A."/>
            <person name="Hijishita S."/>
            <person name="Honda M."/>
            <person name="Hosokawa S."/>
            <person name="Ichikawa Y."/>
            <person name="Idonuma A."/>
            <person name="Iijima M."/>
            <person name="Ikeda M."/>
            <person name="Ikeno M."/>
            <person name="Ito K."/>
            <person name="Ito S."/>
            <person name="Ito T."/>
            <person name="Ito Y."/>
            <person name="Ito Y."/>
            <person name="Iwabuchi A."/>
            <person name="Kamiya K."/>
            <person name="Karasawa W."/>
            <person name="Kurita K."/>
            <person name="Katagiri S."/>
            <person name="Kikuta A."/>
            <person name="Kobayashi H."/>
            <person name="Kobayashi N."/>
            <person name="Machita K."/>
            <person name="Maehara T."/>
            <person name="Masukawa M."/>
            <person name="Mizubayashi T."/>
            <person name="Mukai Y."/>
            <person name="Nagasaki H."/>
            <person name="Nagata Y."/>
            <person name="Naito S."/>
            <person name="Nakashima M."/>
            <person name="Nakama Y."/>
            <person name="Nakamichi Y."/>
            <person name="Nakamura M."/>
            <person name="Meguro A."/>
            <person name="Negishi M."/>
            <person name="Ohta I."/>
            <person name="Ohta T."/>
            <person name="Okamoto M."/>
            <person name="Ono N."/>
            <person name="Saji S."/>
            <person name="Sakaguchi M."/>
            <person name="Sakai K."/>
            <person name="Shibata M."/>
            <person name="Shimokawa T."/>
            <person name="Song J."/>
            <person name="Takazaki Y."/>
            <person name="Terasawa K."/>
            <person name="Tsugane M."/>
            <person name="Tsuji K."/>
            <person name="Ueda S."/>
            <person name="Waki K."/>
            <person name="Yamagata H."/>
            <person name="Yamamoto M."/>
            <person name="Yamamoto S."/>
            <person name="Yamane H."/>
            <person name="Yoshiki S."/>
            <person name="Yoshihara R."/>
            <person name="Yukawa K."/>
            <person name="Zhong H."/>
            <person name="Yano M."/>
            <person name="Yuan Q."/>
            <person name="Ouyang S."/>
            <person name="Liu J."/>
            <person name="Jones K.M."/>
            <person name="Gansberger K."/>
            <person name="Moffat K."/>
            <person name="Hill J."/>
            <person name="Bera J."/>
            <person name="Fadrosh D."/>
            <person name="Jin S."/>
            <person name="Johri S."/>
            <person name="Kim M."/>
            <person name="Overton L."/>
            <person name="Reardon M."/>
            <person name="Tsitrin T."/>
            <person name="Vuong H."/>
            <person name="Weaver B."/>
            <person name="Ciecko A."/>
            <person name="Tallon L."/>
            <person name="Jackson J."/>
            <person name="Pai G."/>
            <person name="Aken S.V."/>
            <person name="Utterback T."/>
            <person name="Reidmuller S."/>
            <person name="Feldblyum T."/>
            <person name="Hsiao J."/>
            <person name="Zismann V."/>
            <person name="Iobst S."/>
            <person name="de Vazeille A.R."/>
            <person name="Buell C.R."/>
            <person name="Ying K."/>
            <person name="Li Y."/>
            <person name="Lu T."/>
            <person name="Huang Y."/>
            <person name="Zhao Q."/>
            <person name="Feng Q."/>
            <person name="Zhang L."/>
            <person name="Zhu J."/>
            <person name="Weng Q."/>
            <person name="Mu J."/>
            <person name="Lu Y."/>
            <person name="Fan D."/>
            <person name="Liu Y."/>
            <person name="Guan J."/>
            <person name="Zhang Y."/>
            <person name="Yu S."/>
            <person name="Liu X."/>
            <person name="Zhang Y."/>
            <person name="Hong G."/>
            <person name="Han B."/>
            <person name="Choisne N."/>
            <person name="Demange N."/>
            <person name="Orjeda G."/>
            <person name="Samain S."/>
            <person name="Cattolico L."/>
            <person name="Pelletier E."/>
            <person name="Couloux A."/>
            <person name="Segurens B."/>
            <person name="Wincker P."/>
            <person name="D'Hont A."/>
            <person name="Scarpelli C."/>
            <person name="Weissenbach J."/>
            <person name="Salanoubat M."/>
            <person name="Quetier F."/>
            <person name="Yu Y."/>
            <person name="Kim H.R."/>
            <person name="Rambo T."/>
            <person name="Currie J."/>
            <person name="Collura K."/>
            <person name="Luo M."/>
            <person name="Yang T."/>
            <person name="Ammiraju J.S.S."/>
            <person name="Engler F."/>
            <person name="Soderlund C."/>
            <person name="Wing R.A."/>
            <person name="Palmer L.E."/>
            <person name="de la Bastide M."/>
            <person name="Spiegel L."/>
            <person name="Nascimento L."/>
            <person name="Zutavern T."/>
            <person name="O'Shaughnessy A."/>
            <person name="Dike S."/>
            <person name="Dedhia N."/>
            <person name="Preston R."/>
            <person name="Balija V."/>
            <person name="McCombie W.R."/>
            <person name="Chow T."/>
            <person name="Chen H."/>
            <person name="Chung M."/>
            <person name="Chen C."/>
            <person name="Shaw J."/>
            <person name="Wu H."/>
            <person name="Hsiao K."/>
            <person name="Chao Y."/>
            <person name="Chu M."/>
            <person name="Cheng C."/>
            <person name="Hour A."/>
            <person name="Lee P."/>
            <person name="Lin S."/>
            <person name="Lin Y."/>
            <person name="Liou J."/>
            <person name="Liu S."/>
            <person name="Hsing Y."/>
            <person name="Raghuvanshi S."/>
            <person name="Mohanty A."/>
            <person name="Bharti A.K."/>
            <person name="Gaur A."/>
            <person name="Gupta V."/>
            <person name="Kumar D."/>
            <person name="Ravi V."/>
            <person name="Vij S."/>
            <person name="Kapur A."/>
            <person name="Khurana P."/>
            <person name="Khurana P."/>
            <person name="Khurana J.P."/>
            <person name="Tyagi A.K."/>
            <person name="Gaikwad K."/>
            <person name="Singh A."/>
            <person name="Dalal V."/>
            <person name="Srivastava S."/>
            <person name="Dixit A."/>
            <person name="Pal A.K."/>
            <person name="Ghazi I.A."/>
            <person name="Yadav M."/>
            <person name="Pandit A."/>
            <person name="Bhargava A."/>
            <person name="Sureshbabu K."/>
            <person name="Batra K."/>
            <person name="Sharma T.R."/>
            <person name="Mohapatra T."/>
            <person name="Singh N.K."/>
            <person name="Messing J."/>
            <person name="Nelson A.B."/>
            <person name="Fuks G."/>
            <person name="Kavchok S."/>
            <person name="Keizer G."/>
            <person name="Linton E."/>
            <person name="Llaca V."/>
            <person name="Song R."/>
            <person name="Tanyolac B."/>
            <person name="Young S."/>
            <person name="Ho-Il K."/>
            <person name="Hahn J.H."/>
            <person name="Sangsakoo G."/>
            <person name="Vanavichit A."/>
            <person name="de Mattos Luiz.A.T."/>
            <person name="Zimmer P.D."/>
            <person name="Malone G."/>
            <person name="Dellagostin O."/>
            <person name="de Oliveira A.C."/>
            <person name="Bevan M."/>
            <person name="Bancroft I."/>
            <person name="Minx P."/>
            <person name="Cordum H."/>
            <person name="Wilson R."/>
            <person name="Cheng Z."/>
            <person name="Jin W."/>
            <person name="Jiang J."/>
            <person name="Leong S.A."/>
            <person name="Iwama H."/>
            <person name="Gojobori T."/>
            <person name="Itoh T."/>
            <person name="Niimura Y."/>
            <person name="Fujii Y."/>
            <person name="Habara T."/>
            <person name="Sakai H."/>
            <person name="Sato Y."/>
            <person name="Wilson G."/>
            <person name="Kumar K."/>
            <person name="McCouch S."/>
            <person name="Juretic N."/>
            <person name="Hoen D."/>
            <person name="Wright S."/>
            <person name="Bruskiewich R."/>
            <person name="Bureau T."/>
            <person name="Miyao A."/>
            <person name="Hirochika H."/>
            <person name="Nishikawa T."/>
            <person name="Kadowaki K."/>
            <person name="Sugiura M."/>
            <person name="Burr B."/>
            <person name="Sasaki T."/>
        </authorList>
    </citation>
    <scope>NUCLEOTIDE SEQUENCE [LARGE SCALE GENOMIC DNA]</scope>
    <source>
        <strain evidence="4">cv. Nipponbare</strain>
    </source>
</reference>
<name>Q0DGR7_ORYSJ</name>
<evidence type="ECO:0000313" key="3">
    <source>
        <dbReference type="EMBL" id="BAF17956.1"/>
    </source>
</evidence>